<evidence type="ECO:0000313" key="15">
    <source>
        <dbReference type="EMBL" id="KAF7308342.1"/>
    </source>
</evidence>
<dbReference type="EC" id="2.4.1.117" evidence="4"/>
<comment type="catalytic activity">
    <reaction evidence="12">
        <text>a di-trans,poly-cis-dolichyl phosphate + UDP-alpha-D-glucose = a di-trans,poly-cis-dolichyl beta-D-glucosyl phosphate + UDP</text>
        <dbReference type="Rhea" id="RHEA:15401"/>
        <dbReference type="Rhea" id="RHEA-COMP:19498"/>
        <dbReference type="Rhea" id="RHEA-COMP:19502"/>
        <dbReference type="ChEBI" id="CHEBI:57525"/>
        <dbReference type="ChEBI" id="CHEBI:57683"/>
        <dbReference type="ChEBI" id="CHEBI:58223"/>
        <dbReference type="ChEBI" id="CHEBI:58885"/>
        <dbReference type="EC" id="2.4.1.117"/>
    </reaction>
    <physiologicalReaction direction="left-to-right" evidence="12">
        <dbReference type="Rhea" id="RHEA:15402"/>
    </physiologicalReaction>
</comment>
<dbReference type="EMBL" id="JACAZE010000008">
    <property type="protein sequence ID" value="KAF7308342.1"/>
    <property type="molecule type" value="Genomic_DNA"/>
</dbReference>
<accession>A0A8H6W856</accession>
<comment type="similarity">
    <text evidence="3">Belongs to the glycosyltransferase 2 family.</text>
</comment>
<keyword evidence="7" id="KW-0812">Transmembrane</keyword>
<comment type="subcellular location">
    <subcellularLocation>
        <location evidence="1">Endoplasmic reticulum membrane</location>
        <topology evidence="1">Single-pass membrane protein</topology>
    </subcellularLocation>
</comment>
<evidence type="ECO:0000256" key="5">
    <source>
        <dbReference type="ARBA" id="ARBA00022676"/>
    </source>
</evidence>
<dbReference type="PANTHER" id="PTHR10859:SF91">
    <property type="entry name" value="DOLICHYL-PHOSPHATE BETA-GLUCOSYLTRANSFERASE"/>
    <property type="match status" value="1"/>
</dbReference>
<keyword evidence="16" id="KW-1185">Reference proteome</keyword>
<dbReference type="SUPFAM" id="SSF53448">
    <property type="entry name" value="Nucleotide-diphospho-sugar transferases"/>
    <property type="match status" value="1"/>
</dbReference>
<name>A0A8H6W856_MYCCL</name>
<protein>
    <recommendedName>
        <fullName evidence="4">dolichyl-phosphate beta-glucosyltransferase</fullName>
        <ecNumber evidence="4">2.4.1.117</ecNumber>
    </recommendedName>
</protein>
<feature type="region of interest" description="Disordered" evidence="13">
    <location>
        <begin position="1"/>
        <end position="21"/>
    </location>
</feature>
<evidence type="ECO:0000256" key="8">
    <source>
        <dbReference type="ARBA" id="ARBA00022824"/>
    </source>
</evidence>
<evidence type="ECO:0000256" key="1">
    <source>
        <dbReference type="ARBA" id="ARBA00004389"/>
    </source>
</evidence>
<reference evidence="15" key="1">
    <citation type="submission" date="2020-05" db="EMBL/GenBank/DDBJ databases">
        <title>Mycena genomes resolve the evolution of fungal bioluminescence.</title>
        <authorList>
            <person name="Tsai I.J."/>
        </authorList>
    </citation>
    <scope>NUCLEOTIDE SEQUENCE</scope>
    <source>
        <strain evidence="15">110903Hualien_Pintung</strain>
    </source>
</reference>
<keyword evidence="11" id="KW-0472">Membrane</keyword>
<evidence type="ECO:0000259" key="14">
    <source>
        <dbReference type="Pfam" id="PF00535"/>
    </source>
</evidence>
<gene>
    <name evidence="15" type="ORF">HMN09_00682500</name>
</gene>
<dbReference type="CDD" id="cd04188">
    <property type="entry name" value="DPG_synthase"/>
    <property type="match status" value="1"/>
</dbReference>
<comment type="caution">
    <text evidence="15">The sequence shown here is derived from an EMBL/GenBank/DDBJ whole genome shotgun (WGS) entry which is preliminary data.</text>
</comment>
<feature type="compositionally biased region" description="Basic residues" evidence="13">
    <location>
        <begin position="1"/>
        <end position="17"/>
    </location>
</feature>
<keyword evidence="9" id="KW-0735">Signal-anchor</keyword>
<proteinExistence type="inferred from homology"/>
<dbReference type="GO" id="GO:0004581">
    <property type="term" value="F:dolichyl-phosphate beta-glucosyltransferase activity"/>
    <property type="evidence" value="ECO:0007669"/>
    <property type="project" value="UniProtKB-EC"/>
</dbReference>
<dbReference type="Proteomes" id="UP000613580">
    <property type="component" value="Unassembled WGS sequence"/>
</dbReference>
<keyword evidence="8" id="KW-0256">Endoplasmic reticulum</keyword>
<keyword evidence="10" id="KW-1133">Transmembrane helix</keyword>
<evidence type="ECO:0000256" key="13">
    <source>
        <dbReference type="SAM" id="MobiDB-lite"/>
    </source>
</evidence>
<evidence type="ECO:0000256" key="10">
    <source>
        <dbReference type="ARBA" id="ARBA00022989"/>
    </source>
</evidence>
<dbReference type="InterPro" id="IPR001173">
    <property type="entry name" value="Glyco_trans_2-like"/>
</dbReference>
<evidence type="ECO:0000256" key="9">
    <source>
        <dbReference type="ARBA" id="ARBA00022968"/>
    </source>
</evidence>
<dbReference type="GO" id="GO:0005789">
    <property type="term" value="C:endoplasmic reticulum membrane"/>
    <property type="evidence" value="ECO:0007669"/>
    <property type="project" value="UniProtKB-SubCell"/>
</dbReference>
<evidence type="ECO:0000256" key="2">
    <source>
        <dbReference type="ARBA" id="ARBA00004922"/>
    </source>
</evidence>
<comment type="pathway">
    <text evidence="2">Protein modification; protein glycosylation.</text>
</comment>
<dbReference type="InterPro" id="IPR029044">
    <property type="entry name" value="Nucleotide-diphossugar_trans"/>
</dbReference>
<dbReference type="Gene3D" id="3.90.550.10">
    <property type="entry name" value="Spore Coat Polysaccharide Biosynthesis Protein SpsA, Chain A"/>
    <property type="match status" value="1"/>
</dbReference>
<evidence type="ECO:0000256" key="7">
    <source>
        <dbReference type="ARBA" id="ARBA00022692"/>
    </source>
</evidence>
<dbReference type="OrthoDB" id="3784at2759"/>
<dbReference type="InterPro" id="IPR035518">
    <property type="entry name" value="DPG_synthase"/>
</dbReference>
<dbReference type="Pfam" id="PF00535">
    <property type="entry name" value="Glycos_transf_2"/>
    <property type="match status" value="1"/>
</dbReference>
<evidence type="ECO:0000256" key="3">
    <source>
        <dbReference type="ARBA" id="ARBA00006739"/>
    </source>
</evidence>
<evidence type="ECO:0000256" key="6">
    <source>
        <dbReference type="ARBA" id="ARBA00022679"/>
    </source>
</evidence>
<evidence type="ECO:0000256" key="12">
    <source>
        <dbReference type="ARBA" id="ARBA00045097"/>
    </source>
</evidence>
<feature type="domain" description="Glycosyltransferase 2-like" evidence="14">
    <location>
        <begin position="287"/>
        <end position="466"/>
    </location>
</feature>
<sequence>MSSTASHRKHSHGKRTTSRSYSRTVLNNESVLVTLGDCDSSCECERCTASPTLAALVFVRAAFSRVEGRIRGKCLLNELLSVEAHKEILDFCEDNPIAPVPNDPFVVEHIVKAYPFHALRIRERTITSSQSVQSVVESLTSSSIGEYHHVAAVLSNSDHTVAATVLRIRTAIEFITDMFIVFNMNSRTLLASRSTEDIAGWLEDALAPPEEYAVHLLVRVVAEQEDTETFNERCPGYWASRLYAALIFWSPPPIITHPSEQNYRSNASPKKPRPLTKLSEPAKVNLSVVVPAYNETERLPIMLAAAVKHLESLTPKRTYEVVIVDDGSTDDTSAAALKLTAQYPRSDIRVVTLEHNLGKGGAVRHGMLHAGGERLLMVDADDASRFADLELLWAEMDRIAPGDKAGVVVGSRAHLVKTEAVVKRSLLRNILMYGLHTILRIVGVGHIRDTQCGFKLFSRRAARQIFPAQRLPTWIFDVELLLLAKQVGIPVAEVPIEWHEVAGSKLNVVTASLQMLRDLLVVRANHLLGRWKPVSVSSAP</sequence>
<dbReference type="PANTHER" id="PTHR10859">
    <property type="entry name" value="GLYCOSYL TRANSFERASE"/>
    <property type="match status" value="1"/>
</dbReference>
<dbReference type="GO" id="GO:0006487">
    <property type="term" value="P:protein N-linked glycosylation"/>
    <property type="evidence" value="ECO:0007669"/>
    <property type="project" value="TreeGrafter"/>
</dbReference>
<evidence type="ECO:0000256" key="4">
    <source>
        <dbReference type="ARBA" id="ARBA00012583"/>
    </source>
</evidence>
<evidence type="ECO:0000256" key="11">
    <source>
        <dbReference type="ARBA" id="ARBA00023136"/>
    </source>
</evidence>
<evidence type="ECO:0000313" key="16">
    <source>
        <dbReference type="Proteomes" id="UP000613580"/>
    </source>
</evidence>
<keyword evidence="5" id="KW-0328">Glycosyltransferase</keyword>
<keyword evidence="6" id="KW-0808">Transferase</keyword>
<organism evidence="15 16">
    <name type="scientific">Mycena chlorophos</name>
    <name type="common">Agaric fungus</name>
    <name type="synonym">Agaricus chlorophos</name>
    <dbReference type="NCBI Taxonomy" id="658473"/>
    <lineage>
        <taxon>Eukaryota</taxon>
        <taxon>Fungi</taxon>
        <taxon>Dikarya</taxon>
        <taxon>Basidiomycota</taxon>
        <taxon>Agaricomycotina</taxon>
        <taxon>Agaricomycetes</taxon>
        <taxon>Agaricomycetidae</taxon>
        <taxon>Agaricales</taxon>
        <taxon>Marasmiineae</taxon>
        <taxon>Mycenaceae</taxon>
        <taxon>Mycena</taxon>
    </lineage>
</organism>
<dbReference type="AlphaFoldDB" id="A0A8H6W856"/>